<gene>
    <name evidence="4" type="ORF">LMH87_010032</name>
</gene>
<accession>A0A9W8QEQ4</accession>
<reference evidence="4" key="1">
    <citation type="journal article" date="2023" name="Access Microbiol">
        <title>De-novo genome assembly for Akanthomyces muscarius, a biocontrol agent of insect agricultural pests.</title>
        <authorList>
            <person name="Erdos Z."/>
            <person name="Studholme D.J."/>
            <person name="Raymond B."/>
            <person name="Sharma M."/>
        </authorList>
    </citation>
    <scope>NUCLEOTIDE SEQUENCE</scope>
    <source>
        <strain evidence="4">Ve6</strain>
    </source>
</reference>
<dbReference type="AlphaFoldDB" id="A0A9W8QEQ4"/>
<dbReference type="PANTHER" id="PTHR38111">
    <property type="entry name" value="ZN(2)-C6 FUNGAL-TYPE DOMAIN-CONTAINING PROTEIN-RELATED"/>
    <property type="match status" value="1"/>
</dbReference>
<dbReference type="InterPro" id="IPR036864">
    <property type="entry name" value="Zn2-C6_fun-type_DNA-bd_sf"/>
</dbReference>
<sequence>MSQHQFLAAKGSGQPPDRAEALSASSRRVRPLTKAKCDNCRDRKIKCDNTLPRCMRCVKSNLPCRKSRKELQFVFADPSAAAHTPAATRQRAAQEIARRLPTASPFGAPSIRRSAIVNQCCTTLFPSDPTGWTSDTMSIMNVLQGRDTAADTVALAASYRLVVDQDPSLRAYSLEAYCRAVSQMRFLAMDFKKNWRRLLESSLLLFLYEANLDDIIQYPAVTLGTDSHLTGMTSVLKLVGPAAFQTEPLHGFFLCARFALIYQYCTSKWDMLFVLQPDWLAIPFAKIPKTLLHKVLDIRGQLVVMRHRLPLECQPVPRYQHSPSFCKTCHDMRYLLGQLHDQLDGWIDELEEQMPHLVGVATAQDGRTALSKPAFRNPGETQALAQYWVVRLAIYLTTWRMSRMPLEACRAGAAEDMRRRDEAYLAAVRASLRTAAYCMGPGTGSWHRKMWVELAEEMRLYCDRRGGLGNIEDKVVRLQEDINSGWDADGLTKPLVSEGDGRYFV</sequence>
<feature type="region of interest" description="Disordered" evidence="2">
    <location>
        <begin position="1"/>
        <end position="27"/>
    </location>
</feature>
<evidence type="ECO:0000256" key="2">
    <source>
        <dbReference type="SAM" id="MobiDB-lite"/>
    </source>
</evidence>
<evidence type="ECO:0000256" key="1">
    <source>
        <dbReference type="ARBA" id="ARBA00023242"/>
    </source>
</evidence>
<keyword evidence="1" id="KW-0539">Nucleus</keyword>
<keyword evidence="5" id="KW-1185">Reference proteome</keyword>
<evidence type="ECO:0000313" key="4">
    <source>
        <dbReference type="EMBL" id="KAJ4153548.1"/>
    </source>
</evidence>
<dbReference type="Pfam" id="PF00172">
    <property type="entry name" value="Zn_clus"/>
    <property type="match status" value="1"/>
</dbReference>
<dbReference type="PANTHER" id="PTHR38111:SF11">
    <property type="entry name" value="TRANSCRIPTION FACTOR DOMAIN-CONTAINING PROTEIN-RELATED"/>
    <property type="match status" value="1"/>
</dbReference>
<organism evidence="4 5">
    <name type="scientific">Akanthomyces muscarius</name>
    <name type="common">Entomopathogenic fungus</name>
    <name type="synonym">Lecanicillium muscarium</name>
    <dbReference type="NCBI Taxonomy" id="2231603"/>
    <lineage>
        <taxon>Eukaryota</taxon>
        <taxon>Fungi</taxon>
        <taxon>Dikarya</taxon>
        <taxon>Ascomycota</taxon>
        <taxon>Pezizomycotina</taxon>
        <taxon>Sordariomycetes</taxon>
        <taxon>Hypocreomycetidae</taxon>
        <taxon>Hypocreales</taxon>
        <taxon>Cordycipitaceae</taxon>
        <taxon>Akanthomyces</taxon>
    </lineage>
</organism>
<name>A0A9W8QEQ4_AKAMU</name>
<proteinExistence type="predicted"/>
<dbReference type="GO" id="GO:0000981">
    <property type="term" value="F:DNA-binding transcription factor activity, RNA polymerase II-specific"/>
    <property type="evidence" value="ECO:0007669"/>
    <property type="project" value="InterPro"/>
</dbReference>
<dbReference type="SMART" id="SM00066">
    <property type="entry name" value="GAL4"/>
    <property type="match status" value="1"/>
</dbReference>
<comment type="caution">
    <text evidence="4">The sequence shown here is derived from an EMBL/GenBank/DDBJ whole genome shotgun (WGS) entry which is preliminary data.</text>
</comment>
<dbReference type="Gene3D" id="4.10.240.10">
    <property type="entry name" value="Zn(2)-C6 fungal-type DNA-binding domain"/>
    <property type="match status" value="1"/>
</dbReference>
<feature type="domain" description="Zn(2)-C6 fungal-type" evidence="3">
    <location>
        <begin position="36"/>
        <end position="66"/>
    </location>
</feature>
<dbReference type="GeneID" id="80897191"/>
<dbReference type="KEGG" id="amus:LMH87_010032"/>
<dbReference type="GO" id="GO:0008270">
    <property type="term" value="F:zinc ion binding"/>
    <property type="evidence" value="ECO:0007669"/>
    <property type="project" value="InterPro"/>
</dbReference>
<dbReference type="CDD" id="cd00067">
    <property type="entry name" value="GAL4"/>
    <property type="match status" value="1"/>
</dbReference>
<dbReference type="InterPro" id="IPR001138">
    <property type="entry name" value="Zn2Cys6_DnaBD"/>
</dbReference>
<dbReference type="SUPFAM" id="SSF57701">
    <property type="entry name" value="Zn2/Cys6 DNA-binding domain"/>
    <property type="match status" value="1"/>
</dbReference>
<dbReference type="Proteomes" id="UP001144673">
    <property type="component" value="Chromosome 5"/>
</dbReference>
<dbReference type="EMBL" id="JAJHUN010000008">
    <property type="protein sequence ID" value="KAJ4153548.1"/>
    <property type="molecule type" value="Genomic_DNA"/>
</dbReference>
<dbReference type="PROSITE" id="PS50048">
    <property type="entry name" value="ZN2_CY6_FUNGAL_2"/>
    <property type="match status" value="1"/>
</dbReference>
<dbReference type="InterPro" id="IPR053178">
    <property type="entry name" value="Osmoadaptation_assoc"/>
</dbReference>
<dbReference type="RefSeq" id="XP_056054206.1">
    <property type="nucleotide sequence ID" value="XM_056197125.1"/>
</dbReference>
<evidence type="ECO:0000259" key="3">
    <source>
        <dbReference type="PROSITE" id="PS50048"/>
    </source>
</evidence>
<protein>
    <recommendedName>
        <fullName evidence="3">Zn(2)-C6 fungal-type domain-containing protein</fullName>
    </recommendedName>
</protein>
<evidence type="ECO:0000313" key="5">
    <source>
        <dbReference type="Proteomes" id="UP001144673"/>
    </source>
</evidence>